<dbReference type="PROSITE" id="PS00107">
    <property type="entry name" value="PROTEIN_KINASE_ATP"/>
    <property type="match status" value="1"/>
</dbReference>
<dbReference type="SUPFAM" id="SSF57184">
    <property type="entry name" value="Growth factor receptor domain"/>
    <property type="match status" value="1"/>
</dbReference>
<feature type="binding site" evidence="1">
    <location>
        <position position="445"/>
    </location>
    <ligand>
        <name>ATP</name>
        <dbReference type="ChEBI" id="CHEBI:30616"/>
    </ligand>
</feature>
<protein>
    <submittedName>
        <fullName evidence="4">Protein serine/threonine kinase, putative</fullName>
    </submittedName>
</protein>
<accession>L7FLB8</accession>
<dbReference type="KEGG" id="eiv:EIN_036960"/>
<evidence type="ECO:0000256" key="1">
    <source>
        <dbReference type="PROSITE-ProRule" id="PRU10141"/>
    </source>
</evidence>
<sequence length="518" mass="57959">MEIFALYVTTPSTLMACARTPNQFTALHLTKCVSYVRVAITKTLMLVNRRLARCQIVVLSRRSTPNVLSASLITISMDILPCVYCSNQTFCTKCDDYSYANSKGVCTEINELVAVCDVLMSTYRGCVVCKGYMRSFDGSTCIDCDESCKTCTNEGNCVVCNDKFYRTSSNVTKLCSPQNELTFCANKTTAGCMQCESGHYLSTISIENCVESANNKCSKCDDNYKLSDDMLSCIHTTNYGVVVGIPIVSVFIIVLIIISIIVVTIIVLQKRKETKKMENICVFKMGRSNIAMSVLDGNILTNKNSLTFNDTSQVIPVEKESRELFCVGNKGKGILKVQMTTRGGCDKYSIRTEPQLVTLKKGEACEFEVFVTPHCSLKLHDEMMIVTMNIENSETLSVPIAIEITTENSTKLDYDELKEDKKLGEGSFGIVYKGSYRGNVVAIKKMKQSNDTDKLIKEFENEVSMLDKFRSEYIVHFYGAVFIPNKICMVTEFAQYGSLQDLIKHRKSEQIPPMKIRV</sequence>
<keyword evidence="2" id="KW-1133">Transmembrane helix</keyword>
<dbReference type="Proteomes" id="UP000014680">
    <property type="component" value="Unassembled WGS sequence"/>
</dbReference>
<evidence type="ECO:0000313" key="5">
    <source>
        <dbReference type="Proteomes" id="UP000014680"/>
    </source>
</evidence>
<feature type="transmembrane region" description="Helical" evidence="2">
    <location>
        <begin position="239"/>
        <end position="268"/>
    </location>
</feature>
<dbReference type="Pfam" id="PF07714">
    <property type="entry name" value="PK_Tyr_Ser-Thr"/>
    <property type="match status" value="1"/>
</dbReference>
<dbReference type="InterPro" id="IPR011009">
    <property type="entry name" value="Kinase-like_dom_sf"/>
</dbReference>
<dbReference type="SUPFAM" id="SSF56112">
    <property type="entry name" value="Protein kinase-like (PK-like)"/>
    <property type="match status" value="1"/>
</dbReference>
<dbReference type="GO" id="GO:0004672">
    <property type="term" value="F:protein kinase activity"/>
    <property type="evidence" value="ECO:0007669"/>
    <property type="project" value="InterPro"/>
</dbReference>
<dbReference type="InterPro" id="IPR001245">
    <property type="entry name" value="Ser-Thr/Tyr_kinase_cat_dom"/>
</dbReference>
<dbReference type="InterPro" id="IPR000719">
    <property type="entry name" value="Prot_kinase_dom"/>
</dbReference>
<keyword evidence="5" id="KW-1185">Reference proteome</keyword>
<feature type="domain" description="Protein kinase" evidence="3">
    <location>
        <begin position="417"/>
        <end position="518"/>
    </location>
</feature>
<proteinExistence type="predicted"/>
<dbReference type="VEuPathDB" id="AmoebaDB:EIN_036960"/>
<reference evidence="4 5" key="1">
    <citation type="submission" date="2012-10" db="EMBL/GenBank/DDBJ databases">
        <authorList>
            <person name="Zafar N."/>
            <person name="Inman J."/>
            <person name="Hall N."/>
            <person name="Lorenzi H."/>
            <person name="Caler E."/>
        </authorList>
    </citation>
    <scope>NUCLEOTIDE SEQUENCE [LARGE SCALE GENOMIC DNA]</scope>
    <source>
        <strain evidence="4 5">IP1</strain>
    </source>
</reference>
<keyword evidence="1" id="KW-0067">ATP-binding</keyword>
<name>L7FLB8_ENTIV</name>
<keyword evidence="1" id="KW-0547">Nucleotide-binding</keyword>
<evidence type="ECO:0000256" key="2">
    <source>
        <dbReference type="SAM" id="Phobius"/>
    </source>
</evidence>
<dbReference type="OrthoDB" id="28704at2759"/>
<keyword evidence="2" id="KW-0472">Membrane</keyword>
<dbReference type="AlphaFoldDB" id="L7FLB8"/>
<keyword evidence="2" id="KW-0812">Transmembrane</keyword>
<dbReference type="Gene3D" id="3.30.200.20">
    <property type="entry name" value="Phosphorylase Kinase, domain 1"/>
    <property type="match status" value="1"/>
</dbReference>
<dbReference type="InterPro" id="IPR009030">
    <property type="entry name" value="Growth_fac_rcpt_cys_sf"/>
</dbReference>
<keyword evidence="4" id="KW-0808">Transferase</keyword>
<evidence type="ECO:0000313" key="4">
    <source>
        <dbReference type="EMBL" id="ELP87656.1"/>
    </source>
</evidence>
<dbReference type="InterPro" id="IPR053215">
    <property type="entry name" value="TKL_Ser/Thr_kinase"/>
</dbReference>
<dbReference type="GO" id="GO:0005524">
    <property type="term" value="F:ATP binding"/>
    <property type="evidence" value="ECO:0007669"/>
    <property type="project" value="UniProtKB-UniRule"/>
</dbReference>
<evidence type="ECO:0000259" key="3">
    <source>
        <dbReference type="PROSITE" id="PS50011"/>
    </source>
</evidence>
<keyword evidence="4" id="KW-0418">Kinase</keyword>
<dbReference type="RefSeq" id="XP_004254427.1">
    <property type="nucleotide sequence ID" value="XM_004254379.1"/>
</dbReference>
<dbReference type="EMBL" id="KB206827">
    <property type="protein sequence ID" value="ELP87656.1"/>
    <property type="molecule type" value="Genomic_DNA"/>
</dbReference>
<dbReference type="PANTHER" id="PTHR45756">
    <property type="entry name" value="PALMITOYLTRANSFERASE"/>
    <property type="match status" value="1"/>
</dbReference>
<dbReference type="PROSITE" id="PS50011">
    <property type="entry name" value="PROTEIN_KINASE_DOM"/>
    <property type="match status" value="1"/>
</dbReference>
<organism evidence="4 5">
    <name type="scientific">Entamoeba invadens IP1</name>
    <dbReference type="NCBI Taxonomy" id="370355"/>
    <lineage>
        <taxon>Eukaryota</taxon>
        <taxon>Amoebozoa</taxon>
        <taxon>Evosea</taxon>
        <taxon>Archamoebae</taxon>
        <taxon>Mastigamoebida</taxon>
        <taxon>Entamoebidae</taxon>
        <taxon>Entamoeba</taxon>
    </lineage>
</organism>
<gene>
    <name evidence="4" type="ORF">EIN_036960</name>
</gene>
<dbReference type="PANTHER" id="PTHR45756:SF1">
    <property type="entry name" value="PROTEIN KINASE DOMAIN CONTAINING PROTEIN"/>
    <property type="match status" value="1"/>
</dbReference>
<dbReference type="GeneID" id="14886637"/>
<dbReference type="InterPro" id="IPR017441">
    <property type="entry name" value="Protein_kinase_ATP_BS"/>
</dbReference>